<dbReference type="PROSITE" id="PS50865">
    <property type="entry name" value="ZF_MYND_2"/>
    <property type="match status" value="1"/>
</dbReference>
<dbReference type="EMBL" id="KV429075">
    <property type="protein sequence ID" value="KZT67558.1"/>
    <property type="molecule type" value="Genomic_DNA"/>
</dbReference>
<evidence type="ECO:0000256" key="2">
    <source>
        <dbReference type="ARBA" id="ARBA00022771"/>
    </source>
</evidence>
<organism evidence="6 7">
    <name type="scientific">Daedalea quercina L-15889</name>
    <dbReference type="NCBI Taxonomy" id="1314783"/>
    <lineage>
        <taxon>Eukaryota</taxon>
        <taxon>Fungi</taxon>
        <taxon>Dikarya</taxon>
        <taxon>Basidiomycota</taxon>
        <taxon>Agaricomycotina</taxon>
        <taxon>Agaricomycetes</taxon>
        <taxon>Polyporales</taxon>
        <taxon>Fomitopsis</taxon>
    </lineage>
</organism>
<keyword evidence="1" id="KW-0479">Metal-binding</keyword>
<protein>
    <recommendedName>
        <fullName evidence="5">MYND-type domain-containing protein</fullName>
    </recommendedName>
</protein>
<dbReference type="Proteomes" id="UP000076727">
    <property type="component" value="Unassembled WGS sequence"/>
</dbReference>
<dbReference type="GO" id="GO:0008270">
    <property type="term" value="F:zinc ion binding"/>
    <property type="evidence" value="ECO:0007669"/>
    <property type="project" value="UniProtKB-KW"/>
</dbReference>
<keyword evidence="3" id="KW-0862">Zinc</keyword>
<dbReference type="OrthoDB" id="2798687at2759"/>
<feature type="domain" description="MYND-type" evidence="5">
    <location>
        <begin position="323"/>
        <end position="366"/>
    </location>
</feature>
<evidence type="ECO:0000256" key="4">
    <source>
        <dbReference type="PROSITE-ProRule" id="PRU00134"/>
    </source>
</evidence>
<keyword evidence="2 4" id="KW-0863">Zinc-finger</keyword>
<reference evidence="6 7" key="1">
    <citation type="journal article" date="2016" name="Mol. Biol. Evol.">
        <title>Comparative Genomics of Early-Diverging Mushroom-Forming Fungi Provides Insights into the Origins of Lignocellulose Decay Capabilities.</title>
        <authorList>
            <person name="Nagy L.G."/>
            <person name="Riley R."/>
            <person name="Tritt A."/>
            <person name="Adam C."/>
            <person name="Daum C."/>
            <person name="Floudas D."/>
            <person name="Sun H."/>
            <person name="Yadav J.S."/>
            <person name="Pangilinan J."/>
            <person name="Larsson K.H."/>
            <person name="Matsuura K."/>
            <person name="Barry K."/>
            <person name="Labutti K."/>
            <person name="Kuo R."/>
            <person name="Ohm R.A."/>
            <person name="Bhattacharya S.S."/>
            <person name="Shirouzu T."/>
            <person name="Yoshinaga Y."/>
            <person name="Martin F.M."/>
            <person name="Grigoriev I.V."/>
            <person name="Hibbett D.S."/>
        </authorList>
    </citation>
    <scope>NUCLEOTIDE SEQUENCE [LARGE SCALE GENOMIC DNA]</scope>
    <source>
        <strain evidence="6 7">L-15889</strain>
    </source>
</reference>
<dbReference type="STRING" id="1314783.A0A165NZ78"/>
<gene>
    <name evidence="6" type="ORF">DAEQUDRAFT_812781</name>
</gene>
<dbReference type="Pfam" id="PF01753">
    <property type="entry name" value="zf-MYND"/>
    <property type="match status" value="1"/>
</dbReference>
<evidence type="ECO:0000256" key="1">
    <source>
        <dbReference type="ARBA" id="ARBA00022723"/>
    </source>
</evidence>
<dbReference type="InterPro" id="IPR002893">
    <property type="entry name" value="Znf_MYND"/>
</dbReference>
<evidence type="ECO:0000313" key="6">
    <source>
        <dbReference type="EMBL" id="KZT67558.1"/>
    </source>
</evidence>
<evidence type="ECO:0000313" key="7">
    <source>
        <dbReference type="Proteomes" id="UP000076727"/>
    </source>
</evidence>
<keyword evidence="7" id="KW-1185">Reference proteome</keyword>
<evidence type="ECO:0000259" key="5">
    <source>
        <dbReference type="PROSITE" id="PS50865"/>
    </source>
</evidence>
<name>A0A165NZ78_9APHY</name>
<accession>A0A165NZ78</accession>
<dbReference type="Gene3D" id="6.10.140.2220">
    <property type="match status" value="1"/>
</dbReference>
<sequence>MCRLFLPATFGARTRASIGVCTCSVSSLAEKLLLRSLHNFQGSRHFTFEDLIHALARHLAFVLNDAVYSRTVGGVSAMHGLKRNSKKRTGNPLWPVDSSQLCPHGLEQSMKGYAASFALCRNDRFQDVLALVNRLLAICGRSIIPHLIETDPHWPFRVTGLALSLLQERKKTLGRPISVTTQFSWWSILMLLMELCGNISNTELGTEYEDMLVFTRMLARDHRNNIRGCGLLFVCDAILRDLSLFLDGTTLFDKDMIFHLSIGFASTGAVFYAVKPDEDITVYHPSIVKLHATEVAQVGDPLHIAFQGFIWTASARRCCTPECQETFATASRVFARCAGCGVLRYCSRECQVRSWKHAELPHKAVCTKLRVLKERTKLPNDLTVALPRYRQSFIEACKADEGLTALAQDCAKHMLGLMTAGHNNDRDSAPDEEVC</sequence>
<dbReference type="AlphaFoldDB" id="A0A165NZ78"/>
<proteinExistence type="predicted"/>
<evidence type="ECO:0000256" key="3">
    <source>
        <dbReference type="ARBA" id="ARBA00022833"/>
    </source>
</evidence>
<dbReference type="SUPFAM" id="SSF144232">
    <property type="entry name" value="HIT/MYND zinc finger-like"/>
    <property type="match status" value="1"/>
</dbReference>